<evidence type="ECO:0000256" key="2">
    <source>
        <dbReference type="SAM" id="MobiDB-lite"/>
    </source>
</evidence>
<comment type="caution">
    <text evidence="4">The sequence shown here is derived from an EMBL/GenBank/DDBJ whole genome shotgun (WGS) entry which is preliminary data.</text>
</comment>
<feature type="region of interest" description="Disordered" evidence="2">
    <location>
        <begin position="236"/>
        <end position="284"/>
    </location>
</feature>
<dbReference type="PANTHER" id="PTHR46052:SF1">
    <property type="entry name" value="PHOSDUCIN-LIKE PROTEIN"/>
    <property type="match status" value="1"/>
</dbReference>
<name>A0A9P6EM28_9AGAR</name>
<dbReference type="CDD" id="cd02957">
    <property type="entry name" value="Phd_like"/>
    <property type="match status" value="1"/>
</dbReference>
<dbReference type="Gene3D" id="3.40.30.10">
    <property type="entry name" value="Glutaredoxin"/>
    <property type="match status" value="1"/>
</dbReference>
<evidence type="ECO:0000259" key="3">
    <source>
        <dbReference type="Pfam" id="PF02114"/>
    </source>
</evidence>
<dbReference type="Proteomes" id="UP000807306">
    <property type="component" value="Unassembled WGS sequence"/>
</dbReference>
<feature type="region of interest" description="Disordered" evidence="2">
    <location>
        <begin position="14"/>
        <end position="61"/>
    </location>
</feature>
<dbReference type="OrthoDB" id="70588at2759"/>
<evidence type="ECO:0000313" key="5">
    <source>
        <dbReference type="Proteomes" id="UP000807306"/>
    </source>
</evidence>
<organism evidence="4 5">
    <name type="scientific">Crepidotus variabilis</name>
    <dbReference type="NCBI Taxonomy" id="179855"/>
    <lineage>
        <taxon>Eukaryota</taxon>
        <taxon>Fungi</taxon>
        <taxon>Dikarya</taxon>
        <taxon>Basidiomycota</taxon>
        <taxon>Agaricomycotina</taxon>
        <taxon>Agaricomycetes</taxon>
        <taxon>Agaricomycetidae</taxon>
        <taxon>Agaricales</taxon>
        <taxon>Agaricineae</taxon>
        <taxon>Crepidotaceae</taxon>
        <taxon>Crepidotus</taxon>
    </lineage>
</organism>
<protein>
    <submittedName>
        <fullName evidence="4">Thioredoxin-like protein</fullName>
    </submittedName>
</protein>
<dbReference type="InterPro" id="IPR024253">
    <property type="entry name" value="Phosducin_thioredoxin-like_dom"/>
</dbReference>
<dbReference type="Pfam" id="PF02114">
    <property type="entry name" value="Phosducin"/>
    <property type="match status" value="1"/>
</dbReference>
<feature type="domain" description="Phosducin" evidence="3">
    <location>
        <begin position="168"/>
        <end position="239"/>
    </location>
</feature>
<feature type="compositionally biased region" description="Acidic residues" evidence="2">
    <location>
        <begin position="261"/>
        <end position="284"/>
    </location>
</feature>
<feature type="compositionally biased region" description="Basic and acidic residues" evidence="2">
    <location>
        <begin position="35"/>
        <end position="61"/>
    </location>
</feature>
<reference evidence="4" key="1">
    <citation type="submission" date="2020-11" db="EMBL/GenBank/DDBJ databases">
        <authorList>
            <consortium name="DOE Joint Genome Institute"/>
            <person name="Ahrendt S."/>
            <person name="Riley R."/>
            <person name="Andreopoulos W."/>
            <person name="Labutti K."/>
            <person name="Pangilinan J."/>
            <person name="Ruiz-Duenas F.J."/>
            <person name="Barrasa J.M."/>
            <person name="Sanchez-Garcia M."/>
            <person name="Camarero S."/>
            <person name="Miyauchi S."/>
            <person name="Serrano A."/>
            <person name="Linde D."/>
            <person name="Babiker R."/>
            <person name="Drula E."/>
            <person name="Ayuso-Fernandez I."/>
            <person name="Pacheco R."/>
            <person name="Padilla G."/>
            <person name="Ferreira P."/>
            <person name="Barriuso J."/>
            <person name="Kellner H."/>
            <person name="Castanera R."/>
            <person name="Alfaro M."/>
            <person name="Ramirez L."/>
            <person name="Pisabarro A.G."/>
            <person name="Kuo A."/>
            <person name="Tritt A."/>
            <person name="Lipzen A."/>
            <person name="He G."/>
            <person name="Yan M."/>
            <person name="Ng V."/>
            <person name="Cullen D."/>
            <person name="Martin F."/>
            <person name="Rosso M.-N."/>
            <person name="Henrissat B."/>
            <person name="Hibbett D."/>
            <person name="Martinez A.T."/>
            <person name="Grigoriev I.V."/>
        </authorList>
    </citation>
    <scope>NUCLEOTIDE SEQUENCE</scope>
    <source>
        <strain evidence="4">CBS 506.95</strain>
    </source>
</reference>
<accession>A0A9P6EM28</accession>
<evidence type="ECO:0000256" key="1">
    <source>
        <dbReference type="ARBA" id="ARBA00009686"/>
    </source>
</evidence>
<dbReference type="AlphaFoldDB" id="A0A9P6EM28"/>
<evidence type="ECO:0000313" key="4">
    <source>
        <dbReference type="EMBL" id="KAF9532193.1"/>
    </source>
</evidence>
<feature type="compositionally biased region" description="Low complexity" evidence="2">
    <location>
        <begin position="18"/>
        <end position="32"/>
    </location>
</feature>
<sequence>MYADIEALVLSGELFNGPSRSSSPTRSASPTSDPGWHDEELVASKRQEYNEKGLDYDSDTARRDALSEKRLQEANAANSIGMGPGRTGVKGVIRDRDEANHLERNKKAKEVDEVRKKMEAANLGGKTYLEEEREKAARGTGEKVDLLVRQEQEKVTSVRRGLFGQKEGRFGHLREVGLKGFLPAVEEEKGVWVVVHLYDASLERCYIIDERLSRLAREFPDTKFLRARASVLGFASTSTSTKPKPKQNHKSALARLKTPREEDEDDPYGNDNEEEDAEEEMDADDDVDLDMLPTMLVYRDGDLVHNWVRVDWEAGDAGLDELLDRQVFFFDNYPCLLFTDTDTDTMYSRMLDDERTSALGVMNLTLILRSAMRSEPEA</sequence>
<proteinExistence type="inferred from homology"/>
<dbReference type="SUPFAM" id="SSF52833">
    <property type="entry name" value="Thioredoxin-like"/>
    <property type="match status" value="1"/>
</dbReference>
<comment type="similarity">
    <text evidence="1">Belongs to the phosducin family.</text>
</comment>
<dbReference type="EMBL" id="MU157832">
    <property type="protein sequence ID" value="KAF9532193.1"/>
    <property type="molecule type" value="Genomic_DNA"/>
</dbReference>
<dbReference type="PANTHER" id="PTHR46052">
    <property type="entry name" value="PHOSDUCIN-LIKE PROTEIN"/>
    <property type="match status" value="1"/>
</dbReference>
<dbReference type="InterPro" id="IPR036249">
    <property type="entry name" value="Thioredoxin-like_sf"/>
</dbReference>
<keyword evidence="5" id="KW-1185">Reference proteome</keyword>
<gene>
    <name evidence="4" type="ORF">CPB83DRAFT_807336</name>
</gene>
<dbReference type="InterPro" id="IPR051499">
    <property type="entry name" value="Phosducin-like_reg"/>
</dbReference>